<sequence>MNRSYTISPTAIKDLKGILNYFFERNINAGEAFTDAFERKCGNIANFPNIGRSYEELAPSLRGIPIDGYIIFYTVTEESIEIARVVSGYRDLSNLFSEADD</sequence>
<dbReference type="InterPro" id="IPR007712">
    <property type="entry name" value="RelE/ParE_toxin"/>
</dbReference>
<dbReference type="Proteomes" id="UP000218238">
    <property type="component" value="Unassembled WGS sequence"/>
</dbReference>
<dbReference type="Gene3D" id="3.30.2310.20">
    <property type="entry name" value="RelE-like"/>
    <property type="match status" value="1"/>
</dbReference>
<gene>
    <name evidence="3" type="ORF">CK510_30330</name>
</gene>
<dbReference type="OrthoDB" id="9798046at2"/>
<dbReference type="EMBL" id="NTFS01000737">
    <property type="protein sequence ID" value="PAX45712.1"/>
    <property type="molecule type" value="Genomic_DNA"/>
</dbReference>
<organism evidence="3 4">
    <name type="scientific">Brunnivagina elsteri CCALA 953</name>
    <dbReference type="NCBI Taxonomy" id="987040"/>
    <lineage>
        <taxon>Bacteria</taxon>
        <taxon>Bacillati</taxon>
        <taxon>Cyanobacteriota</taxon>
        <taxon>Cyanophyceae</taxon>
        <taxon>Nostocales</taxon>
        <taxon>Calotrichaceae</taxon>
        <taxon>Brunnivagina</taxon>
    </lineage>
</organism>
<keyword evidence="2" id="KW-1277">Toxin-antitoxin system</keyword>
<comment type="caution">
    <text evidence="3">The sequence shown here is derived from an EMBL/GenBank/DDBJ whole genome shotgun (WGS) entry which is preliminary data.</text>
</comment>
<evidence type="ECO:0000313" key="3">
    <source>
        <dbReference type="EMBL" id="PAX45712.1"/>
    </source>
</evidence>
<evidence type="ECO:0000256" key="2">
    <source>
        <dbReference type="ARBA" id="ARBA00022649"/>
    </source>
</evidence>
<protein>
    <submittedName>
        <fullName evidence="3">Plasmid stabilization protein</fullName>
    </submittedName>
</protein>
<keyword evidence="4" id="KW-1185">Reference proteome</keyword>
<comment type="similarity">
    <text evidence="1">Belongs to the RelE toxin family.</text>
</comment>
<dbReference type="Pfam" id="PF05016">
    <property type="entry name" value="ParE_toxin"/>
    <property type="match status" value="1"/>
</dbReference>
<proteinExistence type="inferred from homology"/>
<dbReference type="InterPro" id="IPR051803">
    <property type="entry name" value="TA_system_RelE-like_toxin"/>
</dbReference>
<evidence type="ECO:0000313" key="4">
    <source>
        <dbReference type="Proteomes" id="UP000218238"/>
    </source>
</evidence>
<dbReference type="PANTHER" id="PTHR33755">
    <property type="entry name" value="TOXIN PARE1-RELATED"/>
    <property type="match status" value="1"/>
</dbReference>
<name>A0A2A2T9S3_9CYAN</name>
<dbReference type="RefSeq" id="WP_095725112.1">
    <property type="nucleotide sequence ID" value="NZ_NTFS01000737.1"/>
</dbReference>
<dbReference type="AlphaFoldDB" id="A0A2A2T9S3"/>
<accession>A0A2A2T9S3</accession>
<reference evidence="3 4" key="1">
    <citation type="submission" date="2017-08" db="EMBL/GenBank/DDBJ databases">
        <title>Draft genome sequence of filamentous cyanobacterium Calothrix elsteri CCALA 953.</title>
        <authorList>
            <person name="Gagunashvili A.N."/>
            <person name="Elster J."/>
            <person name="Andresson O.S."/>
        </authorList>
    </citation>
    <scope>NUCLEOTIDE SEQUENCE [LARGE SCALE GENOMIC DNA]</scope>
    <source>
        <strain evidence="3 4">CCALA 953</strain>
    </source>
</reference>
<dbReference type="InterPro" id="IPR035093">
    <property type="entry name" value="RelE/ParE_toxin_dom_sf"/>
</dbReference>
<dbReference type="PANTHER" id="PTHR33755:SF6">
    <property type="entry name" value="PLASMID STABILIZATION SYSTEM PROTEIN"/>
    <property type="match status" value="1"/>
</dbReference>
<evidence type="ECO:0000256" key="1">
    <source>
        <dbReference type="ARBA" id="ARBA00006226"/>
    </source>
</evidence>